<dbReference type="EMBL" id="BMYO01000002">
    <property type="protein sequence ID" value="GHD59416.1"/>
    <property type="molecule type" value="Genomic_DNA"/>
</dbReference>
<name>A0ABQ3GZV2_9NEIS</name>
<dbReference type="Pfam" id="PF02657">
    <property type="entry name" value="SufE"/>
    <property type="match status" value="1"/>
</dbReference>
<dbReference type="PANTHER" id="PTHR43597">
    <property type="entry name" value="SULFUR ACCEPTOR PROTEIN CSDE"/>
    <property type="match status" value="1"/>
</dbReference>
<comment type="caution">
    <text evidence="3">The sequence shown here is derived from an EMBL/GenBank/DDBJ whole genome shotgun (WGS) entry which is preliminary data.</text>
</comment>
<comment type="similarity">
    <text evidence="1">Belongs to the SufE family.</text>
</comment>
<dbReference type="RefSeq" id="WP_189459138.1">
    <property type="nucleotide sequence ID" value="NZ_BMYO01000002.1"/>
</dbReference>
<feature type="domain" description="Fe-S metabolism associated" evidence="2">
    <location>
        <begin position="23"/>
        <end position="142"/>
    </location>
</feature>
<dbReference type="Gene3D" id="3.90.1010.10">
    <property type="match status" value="1"/>
</dbReference>
<organism evidence="3 4">
    <name type="scientific">Jeongeupia chitinilytica</name>
    <dbReference type="NCBI Taxonomy" id="1041641"/>
    <lineage>
        <taxon>Bacteria</taxon>
        <taxon>Pseudomonadati</taxon>
        <taxon>Pseudomonadota</taxon>
        <taxon>Betaproteobacteria</taxon>
        <taxon>Neisseriales</taxon>
        <taxon>Chitinibacteraceae</taxon>
        <taxon>Jeongeupia</taxon>
    </lineage>
</organism>
<evidence type="ECO:0000256" key="1">
    <source>
        <dbReference type="ARBA" id="ARBA00010282"/>
    </source>
</evidence>
<gene>
    <name evidence="3" type="ORF">GCM10007350_10860</name>
</gene>
<keyword evidence="4" id="KW-1185">Reference proteome</keyword>
<proteinExistence type="inferred from homology"/>
<dbReference type="PANTHER" id="PTHR43597:SF5">
    <property type="entry name" value="SUFE-LIKE PROTEIN 2, CHLOROPLASTIC"/>
    <property type="match status" value="1"/>
</dbReference>
<dbReference type="SUPFAM" id="SSF82649">
    <property type="entry name" value="SufE/NifU"/>
    <property type="match status" value="1"/>
</dbReference>
<reference evidence="4" key="1">
    <citation type="journal article" date="2019" name="Int. J. Syst. Evol. Microbiol.">
        <title>The Global Catalogue of Microorganisms (GCM) 10K type strain sequencing project: providing services to taxonomists for standard genome sequencing and annotation.</title>
        <authorList>
            <consortium name="The Broad Institute Genomics Platform"/>
            <consortium name="The Broad Institute Genome Sequencing Center for Infectious Disease"/>
            <person name="Wu L."/>
            <person name="Ma J."/>
        </authorList>
    </citation>
    <scope>NUCLEOTIDE SEQUENCE [LARGE SCALE GENOMIC DNA]</scope>
    <source>
        <strain evidence="4">KCTC 23701</strain>
    </source>
</reference>
<evidence type="ECO:0000313" key="3">
    <source>
        <dbReference type="EMBL" id="GHD59416.1"/>
    </source>
</evidence>
<dbReference type="Proteomes" id="UP000604737">
    <property type="component" value="Unassembled WGS sequence"/>
</dbReference>
<evidence type="ECO:0000259" key="2">
    <source>
        <dbReference type="Pfam" id="PF02657"/>
    </source>
</evidence>
<sequence>MNTYPSPFDHPFGTVLDRDALAERLTAAAGWEAKNRLLVQLARELPALPDAYRDDEHRVAGCESTAWLVIDRQAGRLLLAADSDSRIVKGLLALLLTAYHGRTPAELAGFDFEQWLVTLGLQRFLTASRGNGLRAMARMIHAAIAEFSH</sequence>
<dbReference type="InterPro" id="IPR003808">
    <property type="entry name" value="Fe-S_metab-assoc_dom"/>
</dbReference>
<protein>
    <submittedName>
        <fullName evidence="3">Cysteine desulfurase, sulfur acceptor subunit CsdE</fullName>
    </submittedName>
</protein>
<evidence type="ECO:0000313" key="4">
    <source>
        <dbReference type="Proteomes" id="UP000604737"/>
    </source>
</evidence>
<accession>A0ABQ3GZV2</accession>